<comment type="similarity">
    <text evidence="2">In the N-terminal section; belongs to the glycosyltransferase 51 family.</text>
</comment>
<keyword evidence="9" id="KW-0573">Peptidoglycan synthesis</keyword>
<comment type="caution">
    <text evidence="17">The sequence shown here is derived from an EMBL/GenBank/DDBJ whole genome shotgun (WGS) entry which is preliminary data.</text>
</comment>
<evidence type="ECO:0000256" key="5">
    <source>
        <dbReference type="ARBA" id="ARBA00022676"/>
    </source>
</evidence>
<dbReference type="Pfam" id="PF00905">
    <property type="entry name" value="Transpeptidase"/>
    <property type="match status" value="1"/>
</dbReference>
<evidence type="ECO:0000256" key="1">
    <source>
        <dbReference type="ARBA" id="ARBA00007090"/>
    </source>
</evidence>
<dbReference type="AlphaFoldDB" id="A0A7K3RR86"/>
<protein>
    <submittedName>
        <fullName evidence="17">Penicillin-binding protein</fullName>
    </submittedName>
</protein>
<evidence type="ECO:0000256" key="4">
    <source>
        <dbReference type="ARBA" id="ARBA00022670"/>
    </source>
</evidence>
<evidence type="ECO:0000256" key="13">
    <source>
        <dbReference type="ARBA" id="ARBA00049902"/>
    </source>
</evidence>
<dbReference type="SUPFAM" id="SSF56601">
    <property type="entry name" value="beta-lactamase/transpeptidase-like"/>
    <property type="match status" value="1"/>
</dbReference>
<dbReference type="SUPFAM" id="SSF53955">
    <property type="entry name" value="Lysozyme-like"/>
    <property type="match status" value="1"/>
</dbReference>
<dbReference type="InterPro" id="IPR001460">
    <property type="entry name" value="PCN-bd_Tpept"/>
</dbReference>
<gene>
    <name evidence="17" type="ORF">G3I50_05540</name>
</gene>
<dbReference type="GO" id="GO:0008955">
    <property type="term" value="F:peptidoglycan glycosyltransferase activity"/>
    <property type="evidence" value="ECO:0007669"/>
    <property type="project" value="UniProtKB-EC"/>
</dbReference>
<dbReference type="EMBL" id="JAAGMP010000274">
    <property type="protein sequence ID" value="NEC17727.1"/>
    <property type="molecule type" value="Genomic_DNA"/>
</dbReference>
<dbReference type="GO" id="GO:0008360">
    <property type="term" value="P:regulation of cell shape"/>
    <property type="evidence" value="ECO:0007669"/>
    <property type="project" value="UniProtKB-KW"/>
</dbReference>
<dbReference type="GO" id="GO:0030288">
    <property type="term" value="C:outer membrane-bounded periplasmic space"/>
    <property type="evidence" value="ECO:0007669"/>
    <property type="project" value="TreeGrafter"/>
</dbReference>
<reference evidence="17 18" key="1">
    <citation type="submission" date="2020-01" db="EMBL/GenBank/DDBJ databases">
        <title>Insect and environment-associated Actinomycetes.</title>
        <authorList>
            <person name="Currrie C."/>
            <person name="Chevrette M."/>
            <person name="Carlson C."/>
            <person name="Stubbendieck R."/>
            <person name="Wendt-Pienkowski E."/>
        </authorList>
    </citation>
    <scope>NUCLEOTIDE SEQUENCE [LARGE SCALE GENOMIC DNA]</scope>
    <source>
        <strain evidence="17 18">SID7590</strain>
    </source>
</reference>
<dbReference type="Pfam" id="PF00912">
    <property type="entry name" value="Transgly"/>
    <property type="match status" value="1"/>
</dbReference>
<sequence length="665" mass="71361">MTAATDRSRRRGGTADRHAWIDYPRRGRRGVRRWIPSWRLVLGGALTGAGAFLGLFALVYSQVDIPSENALAKQESNVYYWADGSHMVSVGTVNRRNVPLDKVPVSLRDAAIAAENADFYSDSGVSLRGIGRAVSSMAGGGEPQGGSTITQQYVKNTYLSQERTLSRKVKEFCIALKLDNRTSKDEILQGYLNTSWFGRGAYGIQAASNAYYGVDVTELDPSRSAFLAALLKGGNSYDPALGAANERRAKERWSWILDRQVELGMMGAAERARYTVFPKPLSRSVSTNLSGQTGYLVDLAKRYVKKRTGLTDADLDRGGYQIHTTFEKDAVRKLERSVRAALDRGLDPEARKEDRHTQVGAASVRPADGAVVAVYGGPDATEHFANNADTSGVPAGSVFKPFVLAAALEHGVRAKDGTTVPVSPESYYDTSGRLSAGVPALGVPGTVPPTPYGLPATLRMATVLSSNTTFRRLGADVGYRRVEDLAVAAGMLRSSMAPHDEEFPLGTSSPSAIRVATSYATFANDGVRHEPYSVTAVVRDGRRLSGLERPQGSRAMGKDVARSMTSVLSKGRLLAGPDRGTDKAGAASVSATDVAGTSTQQNETQRAAWFAGYTSELATAVTLFRSEPGGPLLSLVGLGKEESTRGSLFPTRIWYDYMGSVSATR</sequence>
<keyword evidence="5" id="KW-0328">Glycosyltransferase</keyword>
<dbReference type="GO" id="GO:0008658">
    <property type="term" value="F:penicillin binding"/>
    <property type="evidence" value="ECO:0007669"/>
    <property type="project" value="InterPro"/>
</dbReference>
<accession>A0A7K3RR86</accession>
<dbReference type="GO" id="GO:0009002">
    <property type="term" value="F:serine-type D-Ala-D-Ala carboxypeptidase activity"/>
    <property type="evidence" value="ECO:0007669"/>
    <property type="project" value="UniProtKB-EC"/>
</dbReference>
<keyword evidence="7" id="KW-0378">Hydrolase</keyword>
<evidence type="ECO:0000256" key="7">
    <source>
        <dbReference type="ARBA" id="ARBA00022801"/>
    </source>
</evidence>
<dbReference type="PANTHER" id="PTHR32282">
    <property type="entry name" value="BINDING PROTEIN TRANSPEPTIDASE, PUTATIVE-RELATED"/>
    <property type="match status" value="1"/>
</dbReference>
<evidence type="ECO:0000259" key="16">
    <source>
        <dbReference type="Pfam" id="PF00912"/>
    </source>
</evidence>
<dbReference type="GO" id="GO:0071555">
    <property type="term" value="P:cell wall organization"/>
    <property type="evidence" value="ECO:0007669"/>
    <property type="project" value="UniProtKB-KW"/>
</dbReference>
<organism evidence="17 18">
    <name type="scientific">Streptomyces parvus</name>
    <dbReference type="NCBI Taxonomy" id="66428"/>
    <lineage>
        <taxon>Bacteria</taxon>
        <taxon>Bacillati</taxon>
        <taxon>Actinomycetota</taxon>
        <taxon>Actinomycetes</taxon>
        <taxon>Kitasatosporales</taxon>
        <taxon>Streptomycetaceae</taxon>
        <taxon>Streptomyces</taxon>
    </lineage>
</organism>
<dbReference type="GO" id="GO:0009252">
    <property type="term" value="P:peptidoglycan biosynthetic process"/>
    <property type="evidence" value="ECO:0007669"/>
    <property type="project" value="UniProtKB-KW"/>
</dbReference>
<keyword evidence="6" id="KW-0808">Transferase</keyword>
<evidence type="ECO:0000313" key="18">
    <source>
        <dbReference type="Proteomes" id="UP000469670"/>
    </source>
</evidence>
<dbReference type="FunFam" id="1.10.3810.10:FF:000001">
    <property type="entry name" value="Penicillin-binding protein 1A"/>
    <property type="match status" value="1"/>
</dbReference>
<feature type="domain" description="Glycosyl transferase family 51" evidence="16">
    <location>
        <begin position="92"/>
        <end position="259"/>
    </location>
</feature>
<dbReference type="InterPro" id="IPR012338">
    <property type="entry name" value="Beta-lactam/transpept-like"/>
</dbReference>
<comment type="similarity">
    <text evidence="1">In the C-terminal section; belongs to the transpeptidase family.</text>
</comment>
<evidence type="ECO:0000256" key="14">
    <source>
        <dbReference type="SAM" id="Phobius"/>
    </source>
</evidence>
<keyword evidence="4" id="KW-0645">Protease</keyword>
<keyword evidence="3" id="KW-0121">Carboxypeptidase</keyword>
<evidence type="ECO:0000256" key="3">
    <source>
        <dbReference type="ARBA" id="ARBA00022645"/>
    </source>
</evidence>
<keyword evidence="11" id="KW-0961">Cell wall biogenesis/degradation</keyword>
<proteinExistence type="inferred from homology"/>
<feature type="transmembrane region" description="Helical" evidence="14">
    <location>
        <begin position="38"/>
        <end position="60"/>
    </location>
</feature>
<keyword evidence="10" id="KW-0511">Multifunctional enzyme</keyword>
<dbReference type="RefSeq" id="WP_164200281.1">
    <property type="nucleotide sequence ID" value="NZ_JAAGMP010000274.1"/>
</dbReference>
<evidence type="ECO:0000256" key="2">
    <source>
        <dbReference type="ARBA" id="ARBA00007739"/>
    </source>
</evidence>
<dbReference type="PANTHER" id="PTHR32282:SF34">
    <property type="entry name" value="PENICILLIN-BINDING PROTEIN 1A"/>
    <property type="match status" value="1"/>
</dbReference>
<keyword evidence="8" id="KW-0133">Cell shape</keyword>
<evidence type="ECO:0000256" key="8">
    <source>
        <dbReference type="ARBA" id="ARBA00022960"/>
    </source>
</evidence>
<evidence type="ECO:0000256" key="6">
    <source>
        <dbReference type="ARBA" id="ARBA00022679"/>
    </source>
</evidence>
<evidence type="ECO:0000256" key="9">
    <source>
        <dbReference type="ARBA" id="ARBA00022984"/>
    </source>
</evidence>
<evidence type="ECO:0000256" key="10">
    <source>
        <dbReference type="ARBA" id="ARBA00023268"/>
    </source>
</evidence>
<comment type="catalytic activity">
    <reaction evidence="13">
        <text>[GlcNAc-(1-&gt;4)-Mur2Ac(oyl-L-Ala-gamma-D-Glu-L-Lys-D-Ala-D-Ala)](n)-di-trans,octa-cis-undecaprenyl diphosphate + beta-D-GlcNAc-(1-&gt;4)-Mur2Ac(oyl-L-Ala-gamma-D-Glu-L-Lys-D-Ala-D-Ala)-di-trans,octa-cis-undecaprenyl diphosphate = [GlcNAc-(1-&gt;4)-Mur2Ac(oyl-L-Ala-gamma-D-Glu-L-Lys-D-Ala-D-Ala)](n+1)-di-trans,octa-cis-undecaprenyl diphosphate + di-trans,octa-cis-undecaprenyl diphosphate + H(+)</text>
        <dbReference type="Rhea" id="RHEA:23708"/>
        <dbReference type="Rhea" id="RHEA-COMP:9602"/>
        <dbReference type="Rhea" id="RHEA-COMP:9603"/>
        <dbReference type="ChEBI" id="CHEBI:15378"/>
        <dbReference type="ChEBI" id="CHEBI:58405"/>
        <dbReference type="ChEBI" id="CHEBI:60033"/>
        <dbReference type="ChEBI" id="CHEBI:78435"/>
        <dbReference type="EC" id="2.4.99.28"/>
    </reaction>
</comment>
<dbReference type="GO" id="GO:0006508">
    <property type="term" value="P:proteolysis"/>
    <property type="evidence" value="ECO:0007669"/>
    <property type="project" value="UniProtKB-KW"/>
</dbReference>
<evidence type="ECO:0000256" key="12">
    <source>
        <dbReference type="ARBA" id="ARBA00034000"/>
    </source>
</evidence>
<keyword evidence="14" id="KW-0812">Transmembrane</keyword>
<dbReference type="InterPro" id="IPR023346">
    <property type="entry name" value="Lysozyme-like_dom_sf"/>
</dbReference>
<name>A0A7K3RR86_9ACTN</name>
<feature type="domain" description="Penicillin-binding protein transpeptidase" evidence="15">
    <location>
        <begin position="364"/>
        <end position="616"/>
    </location>
</feature>
<dbReference type="Gene3D" id="1.10.3810.10">
    <property type="entry name" value="Biosynthetic peptidoglycan transglycosylase-like"/>
    <property type="match status" value="1"/>
</dbReference>
<dbReference type="Proteomes" id="UP000469670">
    <property type="component" value="Unassembled WGS sequence"/>
</dbReference>
<dbReference type="Gene3D" id="3.40.710.10">
    <property type="entry name" value="DD-peptidase/beta-lactamase superfamily"/>
    <property type="match status" value="1"/>
</dbReference>
<evidence type="ECO:0000313" key="17">
    <source>
        <dbReference type="EMBL" id="NEC17727.1"/>
    </source>
</evidence>
<dbReference type="InterPro" id="IPR036950">
    <property type="entry name" value="PBP_transglycosylase"/>
</dbReference>
<evidence type="ECO:0000259" key="15">
    <source>
        <dbReference type="Pfam" id="PF00905"/>
    </source>
</evidence>
<evidence type="ECO:0000256" key="11">
    <source>
        <dbReference type="ARBA" id="ARBA00023316"/>
    </source>
</evidence>
<keyword evidence="14" id="KW-0472">Membrane</keyword>
<comment type="catalytic activity">
    <reaction evidence="12">
        <text>Preferential cleavage: (Ac)2-L-Lys-D-Ala-|-D-Ala. Also transpeptidation of peptidyl-alanyl moieties that are N-acyl substituents of D-alanine.</text>
        <dbReference type="EC" id="3.4.16.4"/>
    </reaction>
</comment>
<dbReference type="InterPro" id="IPR050396">
    <property type="entry name" value="Glycosyltr_51/Transpeptidase"/>
</dbReference>
<dbReference type="InterPro" id="IPR001264">
    <property type="entry name" value="Glyco_trans_51"/>
</dbReference>
<keyword evidence="14" id="KW-1133">Transmembrane helix</keyword>